<dbReference type="KEGG" id="dtu:Dtur_1702"/>
<dbReference type="EMBL" id="CP001251">
    <property type="protein sequence ID" value="ACK42974.1"/>
    <property type="molecule type" value="Genomic_DNA"/>
</dbReference>
<dbReference type="AlphaFoldDB" id="B8E3A0"/>
<dbReference type="RefSeq" id="WP_012584049.1">
    <property type="nucleotide sequence ID" value="NC_011661.1"/>
</dbReference>
<dbReference type="SUPFAM" id="SSF49785">
    <property type="entry name" value="Galactose-binding domain-like"/>
    <property type="match status" value="1"/>
</dbReference>
<keyword evidence="1" id="KW-0378">Hydrolase</keyword>
<evidence type="ECO:0000313" key="3">
    <source>
        <dbReference type="EMBL" id="ACK42974.1"/>
    </source>
</evidence>
<protein>
    <submittedName>
        <fullName evidence="3">Carbohydrate-binding CenC domain protein</fullName>
    </submittedName>
</protein>
<evidence type="ECO:0000259" key="2">
    <source>
        <dbReference type="Pfam" id="PF02018"/>
    </source>
</evidence>
<dbReference type="InterPro" id="IPR003305">
    <property type="entry name" value="CenC_carb-bd"/>
</dbReference>
<organism evidence="3 4">
    <name type="scientific">Dictyoglomus turgidum (strain DSM 6724 / Z-1310)</name>
    <dbReference type="NCBI Taxonomy" id="515635"/>
    <lineage>
        <taxon>Bacteria</taxon>
        <taxon>Pseudomonadati</taxon>
        <taxon>Dictyoglomota</taxon>
        <taxon>Dictyoglomia</taxon>
        <taxon>Dictyoglomales</taxon>
        <taxon>Dictyoglomaceae</taxon>
        <taxon>Dictyoglomus</taxon>
    </lineage>
</organism>
<evidence type="ECO:0000256" key="1">
    <source>
        <dbReference type="ARBA" id="ARBA00022801"/>
    </source>
</evidence>
<gene>
    <name evidence="3" type="ordered locus">Dtur_1702</name>
</gene>
<sequence length="224" mass="25127">MYKKLSYLLLVLFLIFVVSGCAPKETGMPIAVSQEAVKEVTKEVPNIPNAVLITTFESGKEEGWTPNGEGVSIAVVDKDTHTGKYSLYITGRKVGWNGAQIQLKDLLKPGKTYSISLWVKHNSELPQHIGITMRRRYDSDSSTQYDWISHNQETPGGKWIELSGTYQIPAGVNILDLALYVEVPSNSTLDLYIDDLVIVEGKQSFRITPELFNLFASYFKDYLN</sequence>
<dbReference type="HOGENOM" id="CLU_1467354_0_0_0"/>
<dbReference type="Gene3D" id="2.60.120.260">
    <property type="entry name" value="Galactose-binding domain-like"/>
    <property type="match status" value="1"/>
</dbReference>
<dbReference type="InParanoid" id="B8E3A0"/>
<keyword evidence="4" id="KW-1185">Reference proteome</keyword>
<dbReference type="CAZy" id="CBM22">
    <property type="family name" value="Carbohydrate-Binding Module Family 22"/>
</dbReference>
<dbReference type="OrthoDB" id="8233337at2"/>
<evidence type="ECO:0000313" key="4">
    <source>
        <dbReference type="Proteomes" id="UP000007719"/>
    </source>
</evidence>
<dbReference type="STRING" id="515635.Dtur_1702"/>
<proteinExistence type="predicted"/>
<accession>B8E3A0</accession>
<dbReference type="PROSITE" id="PS51257">
    <property type="entry name" value="PROKAR_LIPOPROTEIN"/>
    <property type="match status" value="1"/>
</dbReference>
<name>B8E3A0_DICTD</name>
<reference evidence="4" key="1">
    <citation type="journal article" date="2016" name="Front. Microbiol.">
        <title>The complete genome sequence of hyperthermophile Dictyoglomus turgidum DSM 6724 reveals a specialized carbohydrate fermentor.</title>
        <authorList>
            <person name="Brumm P.J."/>
            <person name="Gowda K."/>
            <person name="Robb F.T."/>
            <person name="Mead D.A."/>
        </authorList>
    </citation>
    <scope>NUCLEOTIDE SEQUENCE [LARGE SCALE GENOMIC DNA]</scope>
    <source>
        <strain evidence="4">DSM 6724 / Z-1310</strain>
    </source>
</reference>
<dbReference type="InterPro" id="IPR008979">
    <property type="entry name" value="Galactose-bd-like_sf"/>
</dbReference>
<dbReference type="Pfam" id="PF02018">
    <property type="entry name" value="CBM_4_9"/>
    <property type="match status" value="1"/>
</dbReference>
<feature type="domain" description="CBM-cenC" evidence="2">
    <location>
        <begin position="51"/>
        <end position="187"/>
    </location>
</feature>
<dbReference type="EnsemblBacteria" id="ACK42974">
    <property type="protein sequence ID" value="ACK42974"/>
    <property type="gene ID" value="Dtur_1702"/>
</dbReference>
<dbReference type="eggNOG" id="COG3693">
    <property type="taxonomic scope" value="Bacteria"/>
</dbReference>
<dbReference type="GO" id="GO:0016798">
    <property type="term" value="F:hydrolase activity, acting on glycosyl bonds"/>
    <property type="evidence" value="ECO:0007669"/>
    <property type="project" value="InterPro"/>
</dbReference>
<dbReference type="Proteomes" id="UP000007719">
    <property type="component" value="Chromosome"/>
</dbReference>